<dbReference type="KEGG" id="ceu:A7L45_16305"/>
<keyword evidence="2" id="KW-1185">Reference proteome</keyword>
<organism evidence="1 2">
    <name type="scientific">Clostridium estertheticum subsp. estertheticum</name>
    <dbReference type="NCBI Taxonomy" id="1552"/>
    <lineage>
        <taxon>Bacteria</taxon>
        <taxon>Bacillati</taxon>
        <taxon>Bacillota</taxon>
        <taxon>Clostridia</taxon>
        <taxon>Eubacteriales</taxon>
        <taxon>Clostridiaceae</taxon>
        <taxon>Clostridium</taxon>
    </lineage>
</organism>
<dbReference type="EMBL" id="CP015756">
    <property type="protein sequence ID" value="APC41527.1"/>
    <property type="molecule type" value="Genomic_DNA"/>
</dbReference>
<evidence type="ECO:0000313" key="1">
    <source>
        <dbReference type="EMBL" id="APC41527.1"/>
    </source>
</evidence>
<evidence type="ECO:0000313" key="2">
    <source>
        <dbReference type="Proteomes" id="UP000182569"/>
    </source>
</evidence>
<protein>
    <recommendedName>
        <fullName evidence="3">HK97 gp10 family phage protein</fullName>
    </recommendedName>
</protein>
<accession>A0A1J0GJR8</accession>
<gene>
    <name evidence="1" type="ORF">A7L45_16305</name>
</gene>
<name>A0A1J0GJR8_9CLOT</name>
<reference evidence="2" key="1">
    <citation type="journal article" date="2016" name="Front. Microbiol.">
        <title>Complete Genome Sequence of Clostridium estertheticum DSM 8809, a Microbe Identified in Spoiled Vacuum Packed Beef.</title>
        <authorList>
            <person name="Yu Z."/>
            <person name="Gunn L."/>
            <person name="Brennan E."/>
            <person name="Reid R."/>
            <person name="Wall P.G."/>
            <person name="Gaora O.P."/>
            <person name="Hurley D."/>
            <person name="Bolton D."/>
            <person name="Fanning S."/>
        </authorList>
    </citation>
    <scope>NUCLEOTIDE SEQUENCE [LARGE SCALE GENOMIC DNA]</scope>
    <source>
        <strain evidence="2">DSM 8809</strain>
    </source>
</reference>
<proteinExistence type="predicted"/>
<sequence>MSNISIDNLASAILKELSSYSEVVTEGVKNSTGIVAKECNEEIKAHVTFKQHSGNKYVKAFKIKKTTDTQYNRGYTWYVSGDEYRLTHLLEKGHALNQGGRAKAYPHIKFGEELAIKRMQELSKEVIENAGH</sequence>
<dbReference type="OrthoDB" id="1696709at2"/>
<dbReference type="Proteomes" id="UP000182569">
    <property type="component" value="Chromosome"/>
</dbReference>
<dbReference type="STRING" id="1552.A7L45_16305"/>
<dbReference type="RefSeq" id="WP_071613819.1">
    <property type="nucleotide sequence ID" value="NZ_CP015756.1"/>
</dbReference>
<evidence type="ECO:0008006" key="3">
    <source>
        <dbReference type="Google" id="ProtNLM"/>
    </source>
</evidence>
<dbReference type="AlphaFoldDB" id="A0A1J0GJR8"/>